<name>A0A074WS34_9PEZI</name>
<protein>
    <recommendedName>
        <fullName evidence="4">Actin-like ATPase domain-containing protein</fullName>
    </recommendedName>
</protein>
<accession>A0A074WS34</accession>
<feature type="non-terminal residue" evidence="2">
    <location>
        <position position="226"/>
    </location>
</feature>
<organism evidence="2 3">
    <name type="scientific">Aureobasidium namibiae CBS 147.97</name>
    <dbReference type="NCBI Taxonomy" id="1043004"/>
    <lineage>
        <taxon>Eukaryota</taxon>
        <taxon>Fungi</taxon>
        <taxon>Dikarya</taxon>
        <taxon>Ascomycota</taxon>
        <taxon>Pezizomycotina</taxon>
        <taxon>Dothideomycetes</taxon>
        <taxon>Dothideomycetidae</taxon>
        <taxon>Dothideales</taxon>
        <taxon>Saccotheciaceae</taxon>
        <taxon>Aureobasidium</taxon>
    </lineage>
</organism>
<dbReference type="RefSeq" id="XP_013429959.1">
    <property type="nucleotide sequence ID" value="XM_013574505.1"/>
</dbReference>
<dbReference type="EMBL" id="KL584704">
    <property type="protein sequence ID" value="KEQ75990.1"/>
    <property type="molecule type" value="Genomic_DNA"/>
</dbReference>
<feature type="non-terminal residue" evidence="2">
    <location>
        <position position="1"/>
    </location>
</feature>
<sequence length="226" mass="24134">QPIIYTLLIIFSCLCSLVCSSSVASYGVGFNLAFDYGTASIWYANGTAVDVVKLEGGAAYKQVMRSVNVLSDTSMLSTELTRGSLGFVSLQDHLPFWTATEPVDPDAGAITWMLKGLKAATEARVEEPLAAVGISSSFLVLRGSQFENALRTAVASLGLSYKGTRTASLAITGVYGLEGQCYPDIYKTPNQRGPDDPPQIYLALDYSRAGVSSFLVEEECGVTEVL</sequence>
<dbReference type="GeneID" id="25408132"/>
<gene>
    <name evidence="2" type="ORF">M436DRAFT_25101</name>
</gene>
<evidence type="ECO:0000313" key="2">
    <source>
        <dbReference type="EMBL" id="KEQ75990.1"/>
    </source>
</evidence>
<keyword evidence="1" id="KW-0732">Signal</keyword>
<keyword evidence="3" id="KW-1185">Reference proteome</keyword>
<dbReference type="OrthoDB" id="3643156at2759"/>
<feature type="signal peptide" evidence="1">
    <location>
        <begin position="1"/>
        <end position="20"/>
    </location>
</feature>
<proteinExistence type="predicted"/>
<feature type="chain" id="PRO_5001702714" description="Actin-like ATPase domain-containing protein" evidence="1">
    <location>
        <begin position="21"/>
        <end position="226"/>
    </location>
</feature>
<evidence type="ECO:0000313" key="3">
    <source>
        <dbReference type="Proteomes" id="UP000027730"/>
    </source>
</evidence>
<dbReference type="Proteomes" id="UP000027730">
    <property type="component" value="Unassembled WGS sequence"/>
</dbReference>
<evidence type="ECO:0000256" key="1">
    <source>
        <dbReference type="SAM" id="SignalP"/>
    </source>
</evidence>
<dbReference type="HOGENOM" id="CLU_1227317_0_0_1"/>
<reference evidence="2 3" key="1">
    <citation type="journal article" date="2014" name="BMC Genomics">
        <title>Genome sequencing of four Aureobasidium pullulans varieties: biotechnological potential, stress tolerance, and description of new species.</title>
        <authorList>
            <person name="Gostin Ar C."/>
            <person name="Ohm R.A."/>
            <person name="Kogej T."/>
            <person name="Sonjak S."/>
            <person name="Turk M."/>
            <person name="Zajc J."/>
            <person name="Zalar P."/>
            <person name="Grube M."/>
            <person name="Sun H."/>
            <person name="Han J."/>
            <person name="Sharma A."/>
            <person name="Chiniquy J."/>
            <person name="Ngan C.Y."/>
            <person name="Lipzen A."/>
            <person name="Barry K."/>
            <person name="Grigoriev I.V."/>
            <person name="Gunde-Cimerman N."/>
        </authorList>
    </citation>
    <scope>NUCLEOTIDE SEQUENCE [LARGE SCALE GENOMIC DNA]</scope>
    <source>
        <strain evidence="2 3">CBS 147.97</strain>
    </source>
</reference>
<evidence type="ECO:0008006" key="4">
    <source>
        <dbReference type="Google" id="ProtNLM"/>
    </source>
</evidence>
<dbReference type="AlphaFoldDB" id="A0A074WS34"/>